<proteinExistence type="predicted"/>
<evidence type="ECO:0000313" key="1">
    <source>
        <dbReference type="EMBL" id="KKM83398.1"/>
    </source>
</evidence>
<organism evidence="1">
    <name type="scientific">marine sediment metagenome</name>
    <dbReference type="NCBI Taxonomy" id="412755"/>
    <lineage>
        <taxon>unclassified sequences</taxon>
        <taxon>metagenomes</taxon>
        <taxon>ecological metagenomes</taxon>
    </lineage>
</organism>
<dbReference type="EMBL" id="LAZR01007720">
    <property type="protein sequence ID" value="KKM83398.1"/>
    <property type="molecule type" value="Genomic_DNA"/>
</dbReference>
<comment type="caution">
    <text evidence="1">The sequence shown here is derived from an EMBL/GenBank/DDBJ whole genome shotgun (WGS) entry which is preliminary data.</text>
</comment>
<gene>
    <name evidence="1" type="ORF">LCGC14_1309940</name>
</gene>
<reference evidence="1" key="1">
    <citation type="journal article" date="2015" name="Nature">
        <title>Complex archaea that bridge the gap between prokaryotes and eukaryotes.</title>
        <authorList>
            <person name="Spang A."/>
            <person name="Saw J.H."/>
            <person name="Jorgensen S.L."/>
            <person name="Zaremba-Niedzwiedzka K."/>
            <person name="Martijn J."/>
            <person name="Lind A.E."/>
            <person name="van Eijk R."/>
            <person name="Schleper C."/>
            <person name="Guy L."/>
            <person name="Ettema T.J."/>
        </authorList>
    </citation>
    <scope>NUCLEOTIDE SEQUENCE</scope>
</reference>
<accession>A0A0F9KN82</accession>
<dbReference type="AlphaFoldDB" id="A0A0F9KN82"/>
<sequence length="82" mass="9812">MRGTVRRDRHERLWERLHAREQELHSAKADANRFKEERDEVTECYGQALKDLEKVLDQRDEILRWGNAAMVRFEAMLLTTEG</sequence>
<protein>
    <submittedName>
        <fullName evidence="1">Uncharacterized protein</fullName>
    </submittedName>
</protein>
<name>A0A0F9KN82_9ZZZZ</name>